<accession>A0A8J6IY44</accession>
<evidence type="ECO:0000313" key="12">
    <source>
        <dbReference type="Proteomes" id="UP000602260"/>
    </source>
</evidence>
<evidence type="ECO:0000256" key="1">
    <source>
        <dbReference type="ARBA" id="ARBA00002841"/>
    </source>
</evidence>
<reference evidence="11" key="1">
    <citation type="submission" date="2020-08" db="EMBL/GenBank/DDBJ databases">
        <title>Genome public.</title>
        <authorList>
            <person name="Liu C."/>
            <person name="Sun Q."/>
        </authorList>
    </citation>
    <scope>NUCLEOTIDE SEQUENCE</scope>
    <source>
        <strain evidence="11">BX5</strain>
    </source>
</reference>
<keyword evidence="9" id="KW-1133">Transmembrane helix</keyword>
<protein>
    <submittedName>
        <fullName evidence="11">Substrate-binding domain-containing protein</fullName>
    </submittedName>
</protein>
<dbReference type="Pfam" id="PF12849">
    <property type="entry name" value="PBP_like_2"/>
    <property type="match status" value="1"/>
</dbReference>
<name>A0A8J6IY44_9FIRM</name>
<evidence type="ECO:0000256" key="6">
    <source>
        <dbReference type="ARBA" id="ARBA00022729"/>
    </source>
</evidence>
<keyword evidence="5" id="KW-0592">Phosphate transport</keyword>
<dbReference type="SUPFAM" id="SSF53850">
    <property type="entry name" value="Periplasmic binding protein-like II"/>
    <property type="match status" value="1"/>
</dbReference>
<feature type="transmembrane region" description="Helical" evidence="9">
    <location>
        <begin position="6"/>
        <end position="23"/>
    </location>
</feature>
<keyword evidence="9" id="KW-0812">Transmembrane</keyword>
<dbReference type="EMBL" id="JACOPN010000001">
    <property type="protein sequence ID" value="MBC5715813.1"/>
    <property type="molecule type" value="Genomic_DNA"/>
</dbReference>
<evidence type="ECO:0000256" key="9">
    <source>
        <dbReference type="SAM" id="Phobius"/>
    </source>
</evidence>
<evidence type="ECO:0000256" key="5">
    <source>
        <dbReference type="ARBA" id="ARBA00022592"/>
    </source>
</evidence>
<sequence>MGERLILVLAIFLTYAAGYLFCTCRKGERPRWRRLVLPGVGLALCAALCTVLYCSRPEARYGGHGFAYMSGFSSTDFSQYMVYSQPGRLAALDHPASFQIEDQADMPVMDGAEACYPLYAAAAKAVYQDIAAIEADWAHSGADTGTNGKIVTFTNTVMGFDRLVRGDADLFFGARPSADQLAYAADLGVELEITPIGREAFVFFVEEDNPVDSLTREQLRAIYHGDVTDWSQVGGTPGEIAAFQRPAGSGSQTMMEYFMGEVSLKEPLTYEMVDSMAGVIRHVAQYANEHGALGYSFRYFIEGLSQEQGVKLLAVDGVSPDLAHIEDGSYPLTVPLCLVTRKDAPNPNVKNMIDFFLSPDGQTLVRETGYGALAPREPRPEGE</sequence>
<gene>
    <name evidence="11" type="ORF">H8S55_00455</name>
</gene>
<dbReference type="InterPro" id="IPR050811">
    <property type="entry name" value="Phosphate_ABC_transporter"/>
</dbReference>
<feature type="domain" description="PBP" evidence="10">
    <location>
        <begin position="151"/>
        <end position="359"/>
    </location>
</feature>
<keyword evidence="5" id="KW-0813">Transport</keyword>
<keyword evidence="7" id="KW-0564">Palmitate</keyword>
<evidence type="ECO:0000256" key="2">
    <source>
        <dbReference type="ARBA" id="ARBA00004193"/>
    </source>
</evidence>
<organism evidence="11 12">
    <name type="scientific">Flintibacter faecis</name>
    <dbReference type="NCBI Taxonomy" id="2763047"/>
    <lineage>
        <taxon>Bacteria</taxon>
        <taxon>Bacillati</taxon>
        <taxon>Bacillota</taxon>
        <taxon>Clostridia</taxon>
        <taxon>Eubacteriales</taxon>
        <taxon>Flintibacter</taxon>
    </lineage>
</organism>
<comment type="similarity">
    <text evidence="3">Belongs to the PstS family.</text>
</comment>
<dbReference type="GO" id="GO:0005886">
    <property type="term" value="C:plasma membrane"/>
    <property type="evidence" value="ECO:0007669"/>
    <property type="project" value="UniProtKB-SubCell"/>
</dbReference>
<dbReference type="PANTHER" id="PTHR30570">
    <property type="entry name" value="PERIPLASMIC PHOSPHATE BINDING COMPONENT OF PHOSPHATE ABC TRANSPORTER"/>
    <property type="match status" value="1"/>
</dbReference>
<feature type="transmembrane region" description="Helical" evidence="9">
    <location>
        <begin position="35"/>
        <end position="53"/>
    </location>
</feature>
<evidence type="ECO:0000256" key="8">
    <source>
        <dbReference type="ARBA" id="ARBA00023288"/>
    </source>
</evidence>
<comment type="function">
    <text evidence="1">Part of the ABC transporter complex PstSACB involved in phosphate import.</text>
</comment>
<dbReference type="AlphaFoldDB" id="A0A8J6IY44"/>
<dbReference type="Proteomes" id="UP000602260">
    <property type="component" value="Unassembled WGS sequence"/>
</dbReference>
<dbReference type="GO" id="GO:0006817">
    <property type="term" value="P:phosphate ion transport"/>
    <property type="evidence" value="ECO:0007669"/>
    <property type="project" value="UniProtKB-KW"/>
</dbReference>
<comment type="caution">
    <text evidence="11">The sequence shown here is derived from an EMBL/GenBank/DDBJ whole genome shotgun (WGS) entry which is preliminary data.</text>
</comment>
<comment type="subunit">
    <text evidence="4">The complex is composed of two ATP-binding proteins (PstB), two transmembrane proteins (PstC and PstA) and a solute-binding protein (PstS).</text>
</comment>
<evidence type="ECO:0000313" key="11">
    <source>
        <dbReference type="EMBL" id="MBC5715813.1"/>
    </source>
</evidence>
<evidence type="ECO:0000256" key="7">
    <source>
        <dbReference type="ARBA" id="ARBA00023139"/>
    </source>
</evidence>
<evidence type="ECO:0000256" key="3">
    <source>
        <dbReference type="ARBA" id="ARBA00008725"/>
    </source>
</evidence>
<keyword evidence="12" id="KW-1185">Reference proteome</keyword>
<keyword evidence="8" id="KW-0449">Lipoprotein</keyword>
<keyword evidence="6" id="KW-0732">Signal</keyword>
<evidence type="ECO:0000259" key="10">
    <source>
        <dbReference type="Pfam" id="PF12849"/>
    </source>
</evidence>
<dbReference type="PANTHER" id="PTHR30570:SF1">
    <property type="entry name" value="PHOSPHATE-BINDING PROTEIN PSTS"/>
    <property type="match status" value="1"/>
</dbReference>
<proteinExistence type="inferred from homology"/>
<comment type="subcellular location">
    <subcellularLocation>
        <location evidence="2">Cell membrane</location>
        <topology evidence="2">Lipid-anchor</topology>
    </subcellularLocation>
</comment>
<dbReference type="InterPro" id="IPR024370">
    <property type="entry name" value="PBP_domain"/>
</dbReference>
<keyword evidence="9" id="KW-0472">Membrane</keyword>
<dbReference type="Gene3D" id="3.40.190.10">
    <property type="entry name" value="Periplasmic binding protein-like II"/>
    <property type="match status" value="2"/>
</dbReference>
<evidence type="ECO:0000256" key="4">
    <source>
        <dbReference type="ARBA" id="ARBA00011529"/>
    </source>
</evidence>